<keyword evidence="1" id="KW-1185">Reference proteome</keyword>
<name>A0AAJ7RWF4_9HYME</name>
<dbReference type="GeneID" id="113463929"/>
<gene>
    <name evidence="2" type="primary">LOC113463929</name>
</gene>
<dbReference type="AlphaFoldDB" id="A0AAJ7RWF4"/>
<dbReference type="RefSeq" id="XP_026666962.1">
    <property type="nucleotide sequence ID" value="XM_026811161.1"/>
</dbReference>
<protein>
    <submittedName>
        <fullName evidence="2">Uncharacterized protein LOC113463929</fullName>
    </submittedName>
</protein>
<reference evidence="2" key="1">
    <citation type="submission" date="2025-08" db="UniProtKB">
        <authorList>
            <consortium name="RefSeq"/>
        </authorList>
    </citation>
    <scope>IDENTIFICATION</scope>
    <source>
        <tissue evidence="2">Whole body</tissue>
    </source>
</reference>
<dbReference type="Proteomes" id="UP000694925">
    <property type="component" value="Unplaced"/>
</dbReference>
<accession>A0AAJ7RWF4</accession>
<sequence length="100" mass="11066">MDVVTYAGMWRRLRLLGPLCCSRLKAWSSGSRCKCFIEVNHVLLAGTSGAERPSLLTRLLPEAGRPIAKPGSARHIMIRGICSACQFVRFLWGCMELCLA</sequence>
<proteinExistence type="predicted"/>
<organism evidence="1 2">
    <name type="scientific">Ceratina calcarata</name>
    <dbReference type="NCBI Taxonomy" id="156304"/>
    <lineage>
        <taxon>Eukaryota</taxon>
        <taxon>Metazoa</taxon>
        <taxon>Ecdysozoa</taxon>
        <taxon>Arthropoda</taxon>
        <taxon>Hexapoda</taxon>
        <taxon>Insecta</taxon>
        <taxon>Pterygota</taxon>
        <taxon>Neoptera</taxon>
        <taxon>Endopterygota</taxon>
        <taxon>Hymenoptera</taxon>
        <taxon>Apocrita</taxon>
        <taxon>Aculeata</taxon>
        <taxon>Apoidea</taxon>
        <taxon>Anthophila</taxon>
        <taxon>Apidae</taxon>
        <taxon>Ceratina</taxon>
        <taxon>Zadontomerus</taxon>
    </lineage>
</organism>
<evidence type="ECO:0000313" key="2">
    <source>
        <dbReference type="RefSeq" id="XP_026666962.1"/>
    </source>
</evidence>
<dbReference type="KEGG" id="ccal:113463929"/>
<evidence type="ECO:0000313" key="1">
    <source>
        <dbReference type="Proteomes" id="UP000694925"/>
    </source>
</evidence>